<keyword evidence="8" id="KW-0411">Iron-sulfur</keyword>
<dbReference type="InterPro" id="IPR004453">
    <property type="entry name" value="QueG"/>
</dbReference>
<evidence type="ECO:0000256" key="3">
    <source>
        <dbReference type="ARBA" id="ARBA00022694"/>
    </source>
</evidence>
<dbReference type="Proteomes" id="UP000471298">
    <property type="component" value="Unassembled WGS sequence"/>
</dbReference>
<keyword evidence="7" id="KW-0408">Iron</keyword>
<dbReference type="GO" id="GO:0051539">
    <property type="term" value="F:4 iron, 4 sulfur cluster binding"/>
    <property type="evidence" value="ECO:0007669"/>
    <property type="project" value="UniProtKB-KW"/>
</dbReference>
<reference evidence="11 12" key="1">
    <citation type="submission" date="2019-10" db="EMBL/GenBank/DDBJ databases">
        <title>Cardiobacteriales fam. a chemoheterotrophic member of the order Cardiobacteriales, and proposal of Cardiobacteriales fam. nov.</title>
        <authorList>
            <person name="Wang C."/>
        </authorList>
    </citation>
    <scope>NUCLEOTIDE SEQUENCE [LARGE SCALE GENOMIC DNA]</scope>
    <source>
        <strain evidence="11 12">ML27</strain>
    </source>
</reference>
<organism evidence="11 12">
    <name type="scientific">Ostreibacterium oceani</name>
    <dbReference type="NCBI Taxonomy" id="2654998"/>
    <lineage>
        <taxon>Bacteria</taxon>
        <taxon>Pseudomonadati</taxon>
        <taxon>Pseudomonadota</taxon>
        <taxon>Gammaproteobacteria</taxon>
        <taxon>Cardiobacteriales</taxon>
        <taxon>Ostreibacteriaceae</taxon>
        <taxon>Ostreibacterium</taxon>
    </lineage>
</organism>
<dbReference type="InterPro" id="IPR017900">
    <property type="entry name" value="4Fe4S_Fe_S_CS"/>
</dbReference>
<evidence type="ECO:0000256" key="2">
    <source>
        <dbReference type="ARBA" id="ARBA00022490"/>
    </source>
</evidence>
<keyword evidence="2" id="KW-0963">Cytoplasm</keyword>
<protein>
    <submittedName>
        <fullName evidence="11">tRNA epoxyqueuosine(34) reductase QueG</fullName>
        <ecNumber evidence="11">1.17.99.6</ecNumber>
    </submittedName>
</protein>
<dbReference type="PROSITE" id="PS00198">
    <property type="entry name" value="4FE4S_FER_1"/>
    <property type="match status" value="1"/>
</dbReference>
<keyword evidence="1" id="KW-0004">4Fe-4S</keyword>
<dbReference type="InterPro" id="IPR017896">
    <property type="entry name" value="4Fe4S_Fe-S-bd"/>
</dbReference>
<sequence length="390" mass="44009">MSDAPQKAPLSATNTKPPTKAKPTSQHSATLPIEPANQLASKIKQLGQRLGFSDIRITLPDNARAATLFARWQALHNAGEMHYLVRHGQKRCHVKQLQPSALRVICVRLDYLSEPIAKTITQLDNDRPFVSLYAKNKDYHKLMRKRLVQFAKQIETIANQSINYRVFVDSAPVLEKPLAEQAGIGWMGKHTNLLHHQHGSFFFLGEIAINLPLPIDHAIKPRCGSCRACIDVCPTKAITAPYQLDAEKCISYLTIEHAGIIPDTLKAQIGNRIYGCDDCQLFCPWNRYAKQTEINGFADNNKRWQTDYLTLFGWDETTFLTTLQGSPIRRIGFDRWQRNLAIGMGNALRQHPDHPQKSAWVSALKNNTNPHPAVIDAIFWALTQKNEGHD</sequence>
<dbReference type="InParanoid" id="A0A6N7EWN8"/>
<accession>A0A6N7EWN8</accession>
<keyword evidence="4" id="KW-0479">Metal-binding</keyword>
<dbReference type="PROSITE" id="PS51379">
    <property type="entry name" value="4FE4S_FER_2"/>
    <property type="match status" value="1"/>
</dbReference>
<gene>
    <name evidence="11" type="primary">queG</name>
    <name evidence="11" type="ORF">GCU85_02150</name>
</gene>
<evidence type="ECO:0000259" key="10">
    <source>
        <dbReference type="PROSITE" id="PS51379"/>
    </source>
</evidence>
<proteinExistence type="predicted"/>
<evidence type="ECO:0000256" key="1">
    <source>
        <dbReference type="ARBA" id="ARBA00022485"/>
    </source>
</evidence>
<dbReference type="SUPFAM" id="SSF54862">
    <property type="entry name" value="4Fe-4S ferredoxins"/>
    <property type="match status" value="1"/>
</dbReference>
<dbReference type="GO" id="GO:0046872">
    <property type="term" value="F:metal ion binding"/>
    <property type="evidence" value="ECO:0007669"/>
    <property type="project" value="UniProtKB-KW"/>
</dbReference>
<name>A0A6N7EWN8_9GAMM</name>
<dbReference type="InterPro" id="IPR013542">
    <property type="entry name" value="QueG_DUF1730"/>
</dbReference>
<evidence type="ECO:0000256" key="5">
    <source>
        <dbReference type="ARBA" id="ARBA00022785"/>
    </source>
</evidence>
<keyword evidence="3" id="KW-0819">tRNA processing</keyword>
<evidence type="ECO:0000256" key="4">
    <source>
        <dbReference type="ARBA" id="ARBA00022723"/>
    </source>
</evidence>
<evidence type="ECO:0000256" key="6">
    <source>
        <dbReference type="ARBA" id="ARBA00023002"/>
    </source>
</evidence>
<dbReference type="Pfam" id="PF13484">
    <property type="entry name" value="Fer4_16"/>
    <property type="match status" value="1"/>
</dbReference>
<dbReference type="RefSeq" id="WP_152808891.1">
    <property type="nucleotide sequence ID" value="NZ_WHNW01000002.1"/>
</dbReference>
<dbReference type="GO" id="GO:0008616">
    <property type="term" value="P:tRNA queuosine(34) biosynthetic process"/>
    <property type="evidence" value="ECO:0007669"/>
    <property type="project" value="UniProtKB-KW"/>
</dbReference>
<dbReference type="EC" id="1.17.99.6" evidence="11"/>
<evidence type="ECO:0000256" key="8">
    <source>
        <dbReference type="ARBA" id="ARBA00023014"/>
    </source>
</evidence>
<dbReference type="FunCoup" id="A0A6N7EWN8">
    <property type="interactions" value="153"/>
</dbReference>
<dbReference type="Pfam" id="PF08331">
    <property type="entry name" value="QueG_DUF1730"/>
    <property type="match status" value="1"/>
</dbReference>
<feature type="region of interest" description="Disordered" evidence="9">
    <location>
        <begin position="1"/>
        <end position="32"/>
    </location>
</feature>
<evidence type="ECO:0000313" key="12">
    <source>
        <dbReference type="Proteomes" id="UP000471298"/>
    </source>
</evidence>
<keyword evidence="6 11" id="KW-0560">Oxidoreductase</keyword>
<dbReference type="Gene3D" id="3.30.70.20">
    <property type="match status" value="1"/>
</dbReference>
<dbReference type="PANTHER" id="PTHR30002">
    <property type="entry name" value="EPOXYQUEUOSINE REDUCTASE"/>
    <property type="match status" value="1"/>
</dbReference>
<feature type="compositionally biased region" description="Low complexity" evidence="9">
    <location>
        <begin position="15"/>
        <end position="24"/>
    </location>
</feature>
<keyword evidence="5" id="KW-0671">Queuosine biosynthesis</keyword>
<dbReference type="EMBL" id="WHNW01000002">
    <property type="protein sequence ID" value="MPV85537.1"/>
    <property type="molecule type" value="Genomic_DNA"/>
</dbReference>
<comment type="caution">
    <text evidence="11">The sequence shown here is derived from an EMBL/GenBank/DDBJ whole genome shotgun (WGS) entry which is preliminary data.</text>
</comment>
<dbReference type="GO" id="GO:0052693">
    <property type="term" value="F:epoxyqueuosine reductase activity"/>
    <property type="evidence" value="ECO:0007669"/>
    <property type="project" value="UniProtKB-EC"/>
</dbReference>
<evidence type="ECO:0000313" key="11">
    <source>
        <dbReference type="EMBL" id="MPV85537.1"/>
    </source>
</evidence>
<keyword evidence="12" id="KW-1185">Reference proteome</keyword>
<dbReference type="NCBIfam" id="TIGR00276">
    <property type="entry name" value="tRNA epoxyqueuosine(34) reductase QueG"/>
    <property type="match status" value="1"/>
</dbReference>
<evidence type="ECO:0000256" key="7">
    <source>
        <dbReference type="ARBA" id="ARBA00023004"/>
    </source>
</evidence>
<evidence type="ECO:0000256" key="9">
    <source>
        <dbReference type="SAM" id="MobiDB-lite"/>
    </source>
</evidence>
<dbReference type="PANTHER" id="PTHR30002:SF4">
    <property type="entry name" value="EPOXYQUEUOSINE REDUCTASE"/>
    <property type="match status" value="1"/>
</dbReference>
<feature type="domain" description="4Fe-4S ferredoxin-type" evidence="10">
    <location>
        <begin position="211"/>
        <end position="243"/>
    </location>
</feature>
<dbReference type="AlphaFoldDB" id="A0A6N7EWN8"/>